<dbReference type="SUPFAM" id="SSF75304">
    <property type="entry name" value="Amidase signature (AS) enzymes"/>
    <property type="match status" value="2"/>
</dbReference>
<gene>
    <name evidence="2" type="ORF">LSH36_248g03064</name>
</gene>
<dbReference type="PANTHER" id="PTHR11895:SF170">
    <property type="entry name" value="AMIDASE"/>
    <property type="match status" value="1"/>
</dbReference>
<sequence length="633" mass="69802">MRGLFRCAAYVRCATYSDVVPFSVISKVTYKTKGLSSVTAGFSRISSRCFHVLRDNKVFVDQKTESTMYHAPSVRTPTLEEIEEIAKSENLGLDKEKLKEYHAMLCDTISRTFSVLDKYIEPKDPIKYPRTPGYRPKPEENKFNAWYYKTDIQGASSGRLHGYKVVIKDNFPVAGVPMMIGSRVFEGYVPDYDATVITRVLDADLRSKILFLYPCRASYLVRVGHYCSLLTAGNLKRLSWERILGQVLGKSFLKCGGHIVGKAVCENMTSGGNSFTSVPWPVLNPHDTTRSSGGSSSGCAVLLQQKEADVAIANDAGGSARLPASWTGVVGLKPSQGLIPCTGLPQFWSPALEVCGPMARTVKDCALLFEVLAGDDNGRDTRQLNVPKVEDVPKYSQLLSADLSGCKIGLVREGFDGCEEDVARIVKEAANKLTQRGATVDEVSVPIHNDIPAFFFPTAALGFYKMTFQNDGFPISASDSYQTSAMASFTTMLRNRRGDLPVAAKFSMLAGKFINDNYGLSLYGKSQNLMRFAQEEYNKVFEKYDILIMPTIKYKAPKLPVGEMTVQECTKETKGMLSNTLVFNATRHPSISVNAGFSEGLPVGMMVNGRLMEDQRVLNVAYAWEQIRDGTSA</sequence>
<dbReference type="AlphaFoldDB" id="A0AAD9JLY9"/>
<dbReference type="InterPro" id="IPR036928">
    <property type="entry name" value="AS_sf"/>
</dbReference>
<comment type="caution">
    <text evidence="2">The sequence shown here is derived from an EMBL/GenBank/DDBJ whole genome shotgun (WGS) entry which is preliminary data.</text>
</comment>
<evidence type="ECO:0000259" key="1">
    <source>
        <dbReference type="Pfam" id="PF01425"/>
    </source>
</evidence>
<keyword evidence="3" id="KW-1185">Reference proteome</keyword>
<reference evidence="2" key="1">
    <citation type="journal article" date="2023" name="Mol. Biol. Evol.">
        <title>Third-Generation Sequencing Reveals the Adaptive Role of the Epigenome in Three Deep-Sea Polychaetes.</title>
        <authorList>
            <person name="Perez M."/>
            <person name="Aroh O."/>
            <person name="Sun Y."/>
            <person name="Lan Y."/>
            <person name="Juniper S.K."/>
            <person name="Young C.R."/>
            <person name="Angers B."/>
            <person name="Qian P.Y."/>
        </authorList>
    </citation>
    <scope>NUCLEOTIDE SEQUENCE</scope>
    <source>
        <strain evidence="2">P08H-3</strain>
    </source>
</reference>
<protein>
    <recommendedName>
        <fullName evidence="1">Amidase domain-containing protein</fullName>
    </recommendedName>
</protein>
<name>A0AAD9JLY9_9ANNE</name>
<dbReference type="GO" id="GO:0003824">
    <property type="term" value="F:catalytic activity"/>
    <property type="evidence" value="ECO:0007669"/>
    <property type="project" value="InterPro"/>
</dbReference>
<feature type="domain" description="Amidase" evidence="1">
    <location>
        <begin position="148"/>
        <end position="204"/>
    </location>
</feature>
<evidence type="ECO:0000313" key="2">
    <source>
        <dbReference type="EMBL" id="KAK2155132.1"/>
    </source>
</evidence>
<organism evidence="2 3">
    <name type="scientific">Paralvinella palmiformis</name>
    <dbReference type="NCBI Taxonomy" id="53620"/>
    <lineage>
        <taxon>Eukaryota</taxon>
        <taxon>Metazoa</taxon>
        <taxon>Spiralia</taxon>
        <taxon>Lophotrochozoa</taxon>
        <taxon>Annelida</taxon>
        <taxon>Polychaeta</taxon>
        <taxon>Sedentaria</taxon>
        <taxon>Canalipalpata</taxon>
        <taxon>Terebellida</taxon>
        <taxon>Terebelliformia</taxon>
        <taxon>Alvinellidae</taxon>
        <taxon>Paralvinella</taxon>
    </lineage>
</organism>
<dbReference type="EMBL" id="JAODUP010000248">
    <property type="protein sequence ID" value="KAK2155132.1"/>
    <property type="molecule type" value="Genomic_DNA"/>
</dbReference>
<dbReference type="Gene3D" id="3.90.1300.10">
    <property type="entry name" value="Amidase signature (AS) domain"/>
    <property type="match status" value="1"/>
</dbReference>
<dbReference type="InterPro" id="IPR000120">
    <property type="entry name" value="Amidase"/>
</dbReference>
<feature type="domain" description="Amidase" evidence="1">
    <location>
        <begin position="254"/>
        <end position="618"/>
    </location>
</feature>
<dbReference type="PANTHER" id="PTHR11895">
    <property type="entry name" value="TRANSAMIDASE"/>
    <property type="match status" value="1"/>
</dbReference>
<accession>A0AAD9JLY9</accession>
<dbReference type="Pfam" id="PF01425">
    <property type="entry name" value="Amidase"/>
    <property type="match status" value="2"/>
</dbReference>
<proteinExistence type="predicted"/>
<dbReference type="Proteomes" id="UP001208570">
    <property type="component" value="Unassembled WGS sequence"/>
</dbReference>
<dbReference type="InterPro" id="IPR023631">
    <property type="entry name" value="Amidase_dom"/>
</dbReference>
<evidence type="ECO:0000313" key="3">
    <source>
        <dbReference type="Proteomes" id="UP001208570"/>
    </source>
</evidence>